<reference evidence="2 3" key="1">
    <citation type="submission" date="2014-07" db="EMBL/GenBank/DDBJ databases">
        <title>Genome Sequence of Rhodococcus opacus Strain R7, a Biodegrader of Mono- and Polycyclic Aromatic Hydrocarbons.</title>
        <authorList>
            <person name="Di Gennaro P."/>
            <person name="Zampolli J."/>
            <person name="Presti I."/>
            <person name="Cappelletti M."/>
            <person name="D'Ursi P."/>
            <person name="Orro A."/>
            <person name="Mezzelani A."/>
            <person name="Milanesi L."/>
        </authorList>
    </citation>
    <scope>NUCLEOTIDE SEQUENCE [LARGE SCALE GENOMIC DNA]</scope>
    <source>
        <strain evidence="2 3">R7</strain>
    </source>
</reference>
<protein>
    <recommendedName>
        <fullName evidence="1">SnoaL-like domain-containing protein</fullName>
    </recommendedName>
</protein>
<sequence>MSDADTIFAEVLAAWGRRFNGGDSRGVSDMFTANAIFQGLCPEPKFGKGEILTYYENVPASTTVLAQPISVYRIGGDFIGEIAEIVFTEPDGRQRPVNLSMLLCADRGAWRICQYHVSDGQPAD</sequence>
<dbReference type="Pfam" id="PF13474">
    <property type="entry name" value="SnoaL_3"/>
    <property type="match status" value="1"/>
</dbReference>
<name>A0A076EE78_RHOOP</name>
<organism evidence="2 3">
    <name type="scientific">Rhodococcus opacus</name>
    <name type="common">Nocardia opaca</name>
    <dbReference type="NCBI Taxonomy" id="37919"/>
    <lineage>
        <taxon>Bacteria</taxon>
        <taxon>Bacillati</taxon>
        <taxon>Actinomycetota</taxon>
        <taxon>Actinomycetes</taxon>
        <taxon>Mycobacteriales</taxon>
        <taxon>Nocardiaceae</taxon>
        <taxon>Rhodococcus</taxon>
    </lineage>
</organism>
<evidence type="ECO:0000313" key="3">
    <source>
        <dbReference type="Proteomes" id="UP000028488"/>
    </source>
</evidence>
<dbReference type="Gene3D" id="3.10.450.50">
    <property type="match status" value="1"/>
</dbReference>
<dbReference type="InterPro" id="IPR037401">
    <property type="entry name" value="SnoaL-like"/>
</dbReference>
<gene>
    <name evidence="2" type="ORF">EP51_01485</name>
</gene>
<feature type="domain" description="SnoaL-like" evidence="1">
    <location>
        <begin position="10"/>
        <end position="118"/>
    </location>
</feature>
<dbReference type="Proteomes" id="UP000028488">
    <property type="component" value="Chromosome"/>
</dbReference>
<evidence type="ECO:0000259" key="1">
    <source>
        <dbReference type="Pfam" id="PF13474"/>
    </source>
</evidence>
<dbReference type="AlphaFoldDB" id="A0A076EE78"/>
<evidence type="ECO:0000313" key="2">
    <source>
        <dbReference type="EMBL" id="AII03378.1"/>
    </source>
</evidence>
<dbReference type="RefSeq" id="WP_128638365.1">
    <property type="nucleotide sequence ID" value="NZ_CP008947.1"/>
</dbReference>
<dbReference type="InterPro" id="IPR032710">
    <property type="entry name" value="NTF2-like_dom_sf"/>
</dbReference>
<dbReference type="EMBL" id="CP008947">
    <property type="protein sequence ID" value="AII03378.1"/>
    <property type="molecule type" value="Genomic_DNA"/>
</dbReference>
<accession>A0A076EE78</accession>
<dbReference type="SUPFAM" id="SSF54427">
    <property type="entry name" value="NTF2-like"/>
    <property type="match status" value="1"/>
</dbReference>
<dbReference type="eggNOG" id="COG4875">
    <property type="taxonomic scope" value="Bacteria"/>
</dbReference>
<proteinExistence type="predicted"/>